<feature type="domain" description="Fe2OG dioxygenase" evidence="1">
    <location>
        <begin position="393"/>
        <end position="563"/>
    </location>
</feature>
<dbReference type="Proteomes" id="UP000664521">
    <property type="component" value="Unassembled WGS sequence"/>
</dbReference>
<dbReference type="InterPro" id="IPR032852">
    <property type="entry name" value="ALKBH2"/>
</dbReference>
<keyword evidence="3" id="KW-1185">Reference proteome</keyword>
<organism evidence="2 3">
    <name type="scientific">Heterodermia speciosa</name>
    <dbReference type="NCBI Taxonomy" id="116794"/>
    <lineage>
        <taxon>Eukaryota</taxon>
        <taxon>Fungi</taxon>
        <taxon>Dikarya</taxon>
        <taxon>Ascomycota</taxon>
        <taxon>Pezizomycotina</taxon>
        <taxon>Lecanoromycetes</taxon>
        <taxon>OSLEUM clade</taxon>
        <taxon>Lecanoromycetidae</taxon>
        <taxon>Caliciales</taxon>
        <taxon>Physciaceae</taxon>
        <taxon>Heterodermia</taxon>
    </lineage>
</organism>
<protein>
    <recommendedName>
        <fullName evidence="1">Fe2OG dioxygenase domain-containing protein</fullName>
    </recommendedName>
</protein>
<dbReference type="SUPFAM" id="SSF51197">
    <property type="entry name" value="Clavaminate synthase-like"/>
    <property type="match status" value="1"/>
</dbReference>
<dbReference type="PANTHER" id="PTHR31573">
    <property type="entry name" value="ALPHA-KETOGLUTARATE-DEPENDENT DIOXYGENASE ALKB HOMOLOG 2"/>
    <property type="match status" value="1"/>
</dbReference>
<dbReference type="GO" id="GO:0051747">
    <property type="term" value="F:cytosine C-5 DNA demethylase activity"/>
    <property type="evidence" value="ECO:0007669"/>
    <property type="project" value="TreeGrafter"/>
</dbReference>
<dbReference type="Pfam" id="PF13532">
    <property type="entry name" value="2OG-FeII_Oxy_2"/>
    <property type="match status" value="1"/>
</dbReference>
<dbReference type="OrthoDB" id="2163491at2759"/>
<dbReference type="Gene3D" id="2.60.120.590">
    <property type="entry name" value="Alpha-ketoglutarate-dependent dioxygenase AlkB-like"/>
    <property type="match status" value="1"/>
</dbReference>
<proteinExistence type="predicted"/>
<comment type="caution">
    <text evidence="2">The sequence shown here is derived from an EMBL/GenBank/DDBJ whole genome shotgun (WGS) entry which is preliminary data.</text>
</comment>
<evidence type="ECO:0000259" key="1">
    <source>
        <dbReference type="PROSITE" id="PS51471"/>
    </source>
</evidence>
<dbReference type="AlphaFoldDB" id="A0A8H3FBG5"/>
<evidence type="ECO:0000313" key="3">
    <source>
        <dbReference type="Proteomes" id="UP000664521"/>
    </source>
</evidence>
<dbReference type="GO" id="GO:0006307">
    <property type="term" value="P:DNA alkylation repair"/>
    <property type="evidence" value="ECO:0007669"/>
    <property type="project" value="TreeGrafter"/>
</dbReference>
<dbReference type="PANTHER" id="PTHR31573:SF4">
    <property type="entry name" value="FE2OG DIOXYGENASE DOMAIN-CONTAINING PROTEIN"/>
    <property type="match status" value="1"/>
</dbReference>
<dbReference type="PROSITE" id="PS51471">
    <property type="entry name" value="FE2OG_OXY"/>
    <property type="match status" value="1"/>
</dbReference>
<reference evidence="2" key="1">
    <citation type="submission" date="2021-03" db="EMBL/GenBank/DDBJ databases">
        <authorList>
            <person name="Tagirdzhanova G."/>
        </authorList>
    </citation>
    <scope>NUCLEOTIDE SEQUENCE</scope>
</reference>
<dbReference type="InterPro" id="IPR027450">
    <property type="entry name" value="AlkB-like"/>
</dbReference>
<dbReference type="EMBL" id="CAJPDS010000024">
    <property type="protein sequence ID" value="CAF9919562.1"/>
    <property type="molecule type" value="Genomic_DNA"/>
</dbReference>
<dbReference type="InterPro" id="IPR037151">
    <property type="entry name" value="AlkB-like_sf"/>
</dbReference>
<name>A0A8H3FBG5_9LECA</name>
<gene>
    <name evidence="2" type="ORF">HETSPECPRED_004035</name>
</gene>
<dbReference type="GO" id="GO:0035516">
    <property type="term" value="F:broad specificity oxidative DNA demethylase activity"/>
    <property type="evidence" value="ECO:0007669"/>
    <property type="project" value="TreeGrafter"/>
</dbReference>
<dbReference type="GO" id="GO:0008198">
    <property type="term" value="F:ferrous iron binding"/>
    <property type="evidence" value="ECO:0007669"/>
    <property type="project" value="TreeGrafter"/>
</dbReference>
<sequence length="595" mass="67551">MLIDFPNGDGQYMDEEIIITKAPGSCEMLDDDSRGRVRQQVRSQTYQSAHIKTFENNMNDHVAIGVIFGSKHALGLATMPHRFNVGAFFHITHIWAQLNGLHTVFMFRLQKVNLNEKSWWAPLGSALPPANRDYLKKAPLASCIECQSESPLIYDEGWVCVNHACGAMGRLQGHNSSIPLSFNQDWLNERKRWPTGRMPEQQLAPTFPENINGTTFTTSVAGWKGFICPRCHCCNSRIDWAHQKCIAEGCDYSQKVTHAIQTHLSLLPPHVEEVHGHAIPHNVHRGHVECTKLFLGHWVLLTYKLCENNYVTHFMANRHINGRPGGANDMLLEMQKGDGLGLKRPYMRGQQLTRHYARNFGMPYNYVAAPDSAPFSEAPPAIMTSLNRLTWAGSEAVRGQYYPPRNELLAVGYMESQRMGYHDDGERELDDLVSTWSLGAPAHMEFRIKRSHAHPNLGEESYDPTDEVVMGSDFWQSRQRLNALYRAGHMNAFRLAKREFFDTNRTEIRRLGARNAQVPWCLQLQLSHGDFVVMHGAQIHTSYEHQVIAGGALRYAMTARYVRPHLVDPSERWRGDFTLAPGTQYTGDLDLPIPL</sequence>
<dbReference type="InterPro" id="IPR005123">
    <property type="entry name" value="Oxoglu/Fe-dep_dioxygenase_dom"/>
</dbReference>
<accession>A0A8H3FBG5</accession>
<evidence type="ECO:0000313" key="2">
    <source>
        <dbReference type="EMBL" id="CAF9919562.1"/>
    </source>
</evidence>